<dbReference type="Proteomes" id="UP000286038">
    <property type="component" value="Unassembled WGS sequence"/>
</dbReference>
<dbReference type="Gene3D" id="1.25.40.390">
    <property type="match status" value="1"/>
</dbReference>
<dbReference type="InterPro" id="IPR033985">
    <property type="entry name" value="SusD-like_N"/>
</dbReference>
<dbReference type="Pfam" id="PF07980">
    <property type="entry name" value="SusD_RagB"/>
    <property type="match status" value="1"/>
</dbReference>
<keyword evidence="5" id="KW-0998">Cell outer membrane</keyword>
<protein>
    <submittedName>
        <fullName evidence="9">RagB/SusD family nutrient uptake outer membrane protein</fullName>
    </submittedName>
</protein>
<accession>A0A415QF29</accession>
<sequence length="502" mass="57765">MMKRIKILLVAGILFSLLTGCEDWLDVNASSQLDRNDLFKSENGYGEALTGVYAKMCDKSLYGRELTFDIVDILAGYYNIQMYNHINWYEYSYADPTNSFAVSYCAGYIENFWNNIYAQIANINSLLETIDGNKGVFSDDNYNLIKGEALGLRAYLHFDLLRLFAEAYSAGKDKEAIPYVTKLTSSVTPLFTQEDAITMILEDLKNAKMLLANDPMHLGTSPASCLASLPSGAYLSSDKIQSWHNRRFRFNYYAAVATMARVYLWKGDRENALLCAGEVIADQESRFPWVLKANLSNIGNTSNEYYRNQDRSYATEHIFALNVTDLEDCMDSYIFDGEIGMRNSMEGLEITTDERSQVYENYSADIRYQYGFAEYGNKYLISKFYQNSVTARYFQERVPLIRLSEMYYIAAECAATTSEGVDYLEKVRTNRGLLSYPLSKSMSASELEAEIRKEYKKEFWGEGQLWYYYKRKSYMDFSSYMTNVDFFTFDRPDVEESNAGRE</sequence>
<evidence type="ECO:0000256" key="3">
    <source>
        <dbReference type="ARBA" id="ARBA00022729"/>
    </source>
</evidence>
<feature type="domain" description="RagB/SusD" evidence="7">
    <location>
        <begin position="353"/>
        <end position="500"/>
    </location>
</feature>
<dbReference type="AlphaFoldDB" id="A0A415QF29"/>
<evidence type="ECO:0000313" key="10">
    <source>
        <dbReference type="Proteomes" id="UP000286038"/>
    </source>
</evidence>
<feature type="domain" description="SusD-like N-terminal" evidence="8">
    <location>
        <begin position="23"/>
        <end position="216"/>
    </location>
</feature>
<dbReference type="PROSITE" id="PS51257">
    <property type="entry name" value="PROKAR_LIPOPROTEIN"/>
    <property type="match status" value="1"/>
</dbReference>
<feature type="chain" id="PRO_5019367049" evidence="6">
    <location>
        <begin position="22"/>
        <end position="502"/>
    </location>
</feature>
<feature type="signal peptide" evidence="6">
    <location>
        <begin position="1"/>
        <end position="21"/>
    </location>
</feature>
<reference evidence="9 10" key="1">
    <citation type="submission" date="2018-08" db="EMBL/GenBank/DDBJ databases">
        <title>A genome reference for cultivated species of the human gut microbiota.</title>
        <authorList>
            <person name="Zou Y."/>
            <person name="Xue W."/>
            <person name="Luo G."/>
        </authorList>
    </citation>
    <scope>NUCLEOTIDE SEQUENCE [LARGE SCALE GENOMIC DNA]</scope>
    <source>
        <strain evidence="9 10">AF34-33</strain>
    </source>
</reference>
<evidence type="ECO:0000256" key="1">
    <source>
        <dbReference type="ARBA" id="ARBA00004442"/>
    </source>
</evidence>
<evidence type="ECO:0000256" key="5">
    <source>
        <dbReference type="ARBA" id="ARBA00023237"/>
    </source>
</evidence>
<keyword evidence="3 6" id="KW-0732">Signal</keyword>
<dbReference type="InterPro" id="IPR011990">
    <property type="entry name" value="TPR-like_helical_dom_sf"/>
</dbReference>
<keyword evidence="4" id="KW-0472">Membrane</keyword>
<evidence type="ECO:0000256" key="6">
    <source>
        <dbReference type="SAM" id="SignalP"/>
    </source>
</evidence>
<dbReference type="InterPro" id="IPR012944">
    <property type="entry name" value="SusD_RagB_dom"/>
</dbReference>
<dbReference type="GO" id="GO:0009279">
    <property type="term" value="C:cell outer membrane"/>
    <property type="evidence" value="ECO:0007669"/>
    <property type="project" value="UniProtKB-SubCell"/>
</dbReference>
<organism evidence="9 10">
    <name type="scientific">Butyricimonas virosa</name>
    <dbReference type="NCBI Taxonomy" id="544645"/>
    <lineage>
        <taxon>Bacteria</taxon>
        <taxon>Pseudomonadati</taxon>
        <taxon>Bacteroidota</taxon>
        <taxon>Bacteroidia</taxon>
        <taxon>Bacteroidales</taxon>
        <taxon>Odoribacteraceae</taxon>
        <taxon>Butyricimonas</taxon>
    </lineage>
</organism>
<name>A0A415QF29_9BACT</name>
<comment type="caution">
    <text evidence="9">The sequence shown here is derived from an EMBL/GenBank/DDBJ whole genome shotgun (WGS) entry which is preliminary data.</text>
</comment>
<dbReference type="EMBL" id="QRPV01000021">
    <property type="protein sequence ID" value="RHM41431.1"/>
    <property type="molecule type" value="Genomic_DNA"/>
</dbReference>
<dbReference type="Pfam" id="PF14322">
    <property type="entry name" value="SusD-like_3"/>
    <property type="match status" value="1"/>
</dbReference>
<dbReference type="RefSeq" id="WP_118450690.1">
    <property type="nucleotide sequence ID" value="NZ_CABJDM010000021.1"/>
</dbReference>
<dbReference type="SUPFAM" id="SSF48452">
    <property type="entry name" value="TPR-like"/>
    <property type="match status" value="1"/>
</dbReference>
<evidence type="ECO:0000256" key="4">
    <source>
        <dbReference type="ARBA" id="ARBA00023136"/>
    </source>
</evidence>
<evidence type="ECO:0000259" key="8">
    <source>
        <dbReference type="Pfam" id="PF14322"/>
    </source>
</evidence>
<comment type="subcellular location">
    <subcellularLocation>
        <location evidence="1">Cell outer membrane</location>
    </subcellularLocation>
</comment>
<evidence type="ECO:0000259" key="7">
    <source>
        <dbReference type="Pfam" id="PF07980"/>
    </source>
</evidence>
<proteinExistence type="inferred from homology"/>
<evidence type="ECO:0000256" key="2">
    <source>
        <dbReference type="ARBA" id="ARBA00006275"/>
    </source>
</evidence>
<comment type="similarity">
    <text evidence="2">Belongs to the SusD family.</text>
</comment>
<evidence type="ECO:0000313" key="9">
    <source>
        <dbReference type="EMBL" id="RHM41431.1"/>
    </source>
</evidence>
<gene>
    <name evidence="9" type="ORF">DWZ68_13920</name>
</gene>